<accession>A0A6P1GRQ2</accession>
<evidence type="ECO:0000313" key="2">
    <source>
        <dbReference type="EMBL" id="QHD70884.1"/>
    </source>
</evidence>
<geneLocation type="plasmid" evidence="2">
    <name>unnamed4</name>
</geneLocation>
<dbReference type="SUPFAM" id="SSF46785">
    <property type="entry name" value="Winged helix' DNA-binding domain"/>
    <property type="match status" value="1"/>
</dbReference>
<dbReference type="Proteomes" id="UP000464086">
    <property type="component" value="Plasmid unnamed4"/>
</dbReference>
<dbReference type="Pfam" id="PF13730">
    <property type="entry name" value="HTH_36"/>
    <property type="match status" value="1"/>
</dbReference>
<sequence>MRAKPPARRSTGGRHITGNPVWAGSVQTGESEESEFVRPVTNDQSRRLRRACRLTLEKARELARLARAGNALSAEQSRLLDFTNSCHEIYLKMVDELVYRKGWCVPSYETVMRWTGLSRGTVYNALQTLRSLGLLDWTRRFIYSHSKEQGARSEQTSNLYRADLPQWLAKLLGLHAPPPDDAVTQRETALEEHALMLASAGKVERRRLMPTDPDTRAALIAAAARADRRLAAEGGGREFNEWLPPHMISIFDKSEKRSCPSRATSQP</sequence>
<organism evidence="2 3">
    <name type="scientific">Sphingobium yanoikuyae</name>
    <name type="common">Sphingomonas yanoikuyae</name>
    <dbReference type="NCBI Taxonomy" id="13690"/>
    <lineage>
        <taxon>Bacteria</taxon>
        <taxon>Pseudomonadati</taxon>
        <taxon>Pseudomonadota</taxon>
        <taxon>Alphaproteobacteria</taxon>
        <taxon>Sphingomonadales</taxon>
        <taxon>Sphingomonadaceae</taxon>
        <taxon>Sphingobium</taxon>
    </lineage>
</organism>
<dbReference type="EMBL" id="CP047222">
    <property type="protein sequence ID" value="QHD70884.1"/>
    <property type="molecule type" value="Genomic_DNA"/>
</dbReference>
<gene>
    <name evidence="2" type="ORF">GS397_27400</name>
</gene>
<dbReference type="AlphaFoldDB" id="A0A6P1GRQ2"/>
<keyword evidence="2" id="KW-0614">Plasmid</keyword>
<protein>
    <submittedName>
        <fullName evidence="2">Helix-turn-helix domain-containing protein</fullName>
    </submittedName>
</protein>
<proteinExistence type="predicted"/>
<evidence type="ECO:0000256" key="1">
    <source>
        <dbReference type="SAM" id="MobiDB-lite"/>
    </source>
</evidence>
<reference evidence="2 3" key="1">
    <citation type="submission" date="2019-12" db="EMBL/GenBank/DDBJ databases">
        <title>Functional and genomic insights into the Sphingobium yanoikuyae YC-JY1, a bacterium efficiently degrading bisphenol A.</title>
        <authorList>
            <person name="Jia Y."/>
            <person name="Li X."/>
            <person name="Wang J."/>
            <person name="Eltoukhy A."/>
            <person name="Lamraoui I."/>
            <person name="Yan Y."/>
        </authorList>
    </citation>
    <scope>NUCLEOTIDE SEQUENCE [LARGE SCALE GENOMIC DNA]</scope>
    <source>
        <strain evidence="2 3">YC-JY1</strain>
        <plasmid evidence="2 3">unnamed4</plasmid>
    </source>
</reference>
<dbReference type="InterPro" id="IPR036390">
    <property type="entry name" value="WH_DNA-bd_sf"/>
</dbReference>
<evidence type="ECO:0000313" key="3">
    <source>
        <dbReference type="Proteomes" id="UP000464086"/>
    </source>
</evidence>
<name>A0A6P1GRQ2_SPHYA</name>
<feature type="region of interest" description="Disordered" evidence="1">
    <location>
        <begin position="1"/>
        <end position="40"/>
    </location>
</feature>